<organism evidence="8 9">
    <name type="scientific">Novosphingobium mangrovi</name>
    <name type="common">ex Hu et al. 2023</name>
    <dbReference type="NCBI Taxonomy" id="2930094"/>
    <lineage>
        <taxon>Bacteria</taxon>
        <taxon>Pseudomonadati</taxon>
        <taxon>Pseudomonadota</taxon>
        <taxon>Alphaproteobacteria</taxon>
        <taxon>Sphingomonadales</taxon>
        <taxon>Sphingomonadaceae</taxon>
        <taxon>Novosphingobium</taxon>
    </lineage>
</organism>
<feature type="transmembrane region" description="Helical" evidence="6">
    <location>
        <begin position="176"/>
        <end position="196"/>
    </location>
</feature>
<name>A0ABT0A7W4_9SPHN</name>
<dbReference type="CDD" id="cd17324">
    <property type="entry name" value="MFS_NepI_like"/>
    <property type="match status" value="1"/>
</dbReference>
<accession>A0ABT0A7W4</accession>
<evidence type="ECO:0000256" key="6">
    <source>
        <dbReference type="SAM" id="Phobius"/>
    </source>
</evidence>
<dbReference type="PROSITE" id="PS50850">
    <property type="entry name" value="MFS"/>
    <property type="match status" value="1"/>
</dbReference>
<evidence type="ECO:0000256" key="1">
    <source>
        <dbReference type="ARBA" id="ARBA00004651"/>
    </source>
</evidence>
<protein>
    <submittedName>
        <fullName evidence="8">MFS transporter</fullName>
    </submittedName>
</protein>
<evidence type="ECO:0000256" key="4">
    <source>
        <dbReference type="ARBA" id="ARBA00022989"/>
    </source>
</evidence>
<dbReference type="PANTHER" id="PTHR43124">
    <property type="entry name" value="PURINE EFFLUX PUMP PBUE"/>
    <property type="match status" value="1"/>
</dbReference>
<dbReference type="EMBL" id="JALHAT010000001">
    <property type="protein sequence ID" value="MCJ1959283.1"/>
    <property type="molecule type" value="Genomic_DNA"/>
</dbReference>
<evidence type="ECO:0000313" key="8">
    <source>
        <dbReference type="EMBL" id="MCJ1959283.1"/>
    </source>
</evidence>
<dbReference type="InterPro" id="IPR020846">
    <property type="entry name" value="MFS_dom"/>
</dbReference>
<keyword evidence="9" id="KW-1185">Reference proteome</keyword>
<keyword evidence="3 6" id="KW-0812">Transmembrane</keyword>
<feature type="transmembrane region" description="Helical" evidence="6">
    <location>
        <begin position="21"/>
        <end position="45"/>
    </location>
</feature>
<evidence type="ECO:0000256" key="5">
    <source>
        <dbReference type="ARBA" id="ARBA00023136"/>
    </source>
</evidence>
<keyword evidence="2" id="KW-1003">Cell membrane</keyword>
<keyword evidence="5 6" id="KW-0472">Membrane</keyword>
<feature type="transmembrane region" description="Helical" evidence="6">
    <location>
        <begin position="252"/>
        <end position="274"/>
    </location>
</feature>
<sequence>MSSPHTSPTSPPPSESPAHWGAVYAMALCSFVLVASEFLPVSLLSPMAASLDLTEGQAGQTIAASGLFAVIASLSLGRLTRSLQRQHVLLALTTLLVIASVLVSLAPSYAVLMTGRAFLGLALGGFWSMSAAVSIRLVPDADVPKALAIINGGNALAMTLAAPLGSLLGGWIGWRGAFWCVVPLAVLAVAWQAFALPRLHPDRKTEGGRLLDLLRHAPLTAGLVTVALLFIGQFSLFTYLRPFLEQVTGVGVSLLSTLLLIVGGSGFVGTLVIGRIVEGRLFALLATLPAVMAVVALALAQFGDMLPVTIALLAIWGFAATSAPVAWWTWLARTVPEDAEAGGGLMVAIIQVAITLGATLGGIGFDTLGAVHEFMVSALVLTLATAAAIALARFQKTRAVTA</sequence>
<feature type="transmembrane region" description="Helical" evidence="6">
    <location>
        <begin position="371"/>
        <end position="392"/>
    </location>
</feature>
<dbReference type="PANTHER" id="PTHR43124:SF5">
    <property type="entry name" value="PURINE RIBONUCLEOSIDE EFFLUX PUMP NEPI"/>
    <property type="match status" value="1"/>
</dbReference>
<proteinExistence type="predicted"/>
<dbReference type="RefSeq" id="WP_243796431.1">
    <property type="nucleotide sequence ID" value="NZ_JALHAT010000001.1"/>
</dbReference>
<evidence type="ECO:0000259" key="7">
    <source>
        <dbReference type="PROSITE" id="PS50850"/>
    </source>
</evidence>
<feature type="transmembrane region" description="Helical" evidence="6">
    <location>
        <begin position="118"/>
        <end position="139"/>
    </location>
</feature>
<dbReference type="SUPFAM" id="SSF103473">
    <property type="entry name" value="MFS general substrate transporter"/>
    <property type="match status" value="1"/>
</dbReference>
<keyword evidence="4 6" id="KW-1133">Transmembrane helix</keyword>
<dbReference type="Pfam" id="PF07690">
    <property type="entry name" value="MFS_1"/>
    <property type="match status" value="1"/>
</dbReference>
<feature type="transmembrane region" description="Helical" evidence="6">
    <location>
        <begin position="88"/>
        <end position="112"/>
    </location>
</feature>
<feature type="transmembrane region" description="Helical" evidence="6">
    <location>
        <begin position="146"/>
        <end position="164"/>
    </location>
</feature>
<gene>
    <name evidence="8" type="ORF">MTR65_01140</name>
</gene>
<feature type="domain" description="Major facilitator superfamily (MFS) profile" evidence="7">
    <location>
        <begin position="22"/>
        <end position="396"/>
    </location>
</feature>
<feature type="transmembrane region" description="Helical" evidence="6">
    <location>
        <begin position="281"/>
        <end position="302"/>
    </location>
</feature>
<comment type="subcellular location">
    <subcellularLocation>
        <location evidence="1">Cell membrane</location>
        <topology evidence="1">Multi-pass membrane protein</topology>
    </subcellularLocation>
</comment>
<reference evidence="8" key="1">
    <citation type="submission" date="2022-03" db="EMBL/GenBank/DDBJ databases">
        <title>Identification of a novel bacterium isolated from mangrove sediments.</title>
        <authorList>
            <person name="Pan X."/>
        </authorList>
    </citation>
    <scope>NUCLEOTIDE SEQUENCE</scope>
    <source>
        <strain evidence="8">B2637</strain>
    </source>
</reference>
<feature type="transmembrane region" description="Helical" evidence="6">
    <location>
        <begin position="217"/>
        <end position="240"/>
    </location>
</feature>
<feature type="transmembrane region" description="Helical" evidence="6">
    <location>
        <begin position="343"/>
        <end position="365"/>
    </location>
</feature>
<comment type="caution">
    <text evidence="8">The sequence shown here is derived from an EMBL/GenBank/DDBJ whole genome shotgun (WGS) entry which is preliminary data.</text>
</comment>
<evidence type="ECO:0000256" key="3">
    <source>
        <dbReference type="ARBA" id="ARBA00022692"/>
    </source>
</evidence>
<feature type="transmembrane region" description="Helical" evidence="6">
    <location>
        <begin position="57"/>
        <end position="76"/>
    </location>
</feature>
<dbReference type="InterPro" id="IPR011701">
    <property type="entry name" value="MFS"/>
</dbReference>
<feature type="transmembrane region" description="Helical" evidence="6">
    <location>
        <begin position="308"/>
        <end position="331"/>
    </location>
</feature>
<dbReference type="Gene3D" id="1.20.1250.20">
    <property type="entry name" value="MFS general substrate transporter like domains"/>
    <property type="match status" value="1"/>
</dbReference>
<dbReference type="InterPro" id="IPR050189">
    <property type="entry name" value="MFS_Efflux_Transporters"/>
</dbReference>
<dbReference type="Proteomes" id="UP001162802">
    <property type="component" value="Unassembled WGS sequence"/>
</dbReference>
<evidence type="ECO:0000256" key="2">
    <source>
        <dbReference type="ARBA" id="ARBA00022475"/>
    </source>
</evidence>
<evidence type="ECO:0000313" key="9">
    <source>
        <dbReference type="Proteomes" id="UP001162802"/>
    </source>
</evidence>
<dbReference type="InterPro" id="IPR036259">
    <property type="entry name" value="MFS_trans_sf"/>
</dbReference>